<evidence type="ECO:0000313" key="2">
    <source>
        <dbReference type="EMBL" id="CAG8959277.1"/>
    </source>
</evidence>
<comment type="caution">
    <text evidence="2">The sequence shown here is derived from an EMBL/GenBank/DDBJ whole genome shotgun (WGS) entry which is preliminary data.</text>
</comment>
<organism evidence="2 3">
    <name type="scientific">Hymenoscyphus fraxineus</name>
    <dbReference type="NCBI Taxonomy" id="746836"/>
    <lineage>
        <taxon>Eukaryota</taxon>
        <taxon>Fungi</taxon>
        <taxon>Dikarya</taxon>
        <taxon>Ascomycota</taxon>
        <taxon>Pezizomycotina</taxon>
        <taxon>Leotiomycetes</taxon>
        <taxon>Helotiales</taxon>
        <taxon>Helotiaceae</taxon>
        <taxon>Hymenoscyphus</taxon>
    </lineage>
</organism>
<keyword evidence="3" id="KW-1185">Reference proteome</keyword>
<proteinExistence type="predicted"/>
<protein>
    <submittedName>
        <fullName evidence="2">Uncharacterized protein</fullName>
    </submittedName>
</protein>
<evidence type="ECO:0000313" key="3">
    <source>
        <dbReference type="Proteomes" id="UP000696280"/>
    </source>
</evidence>
<keyword evidence="1" id="KW-0175">Coiled coil</keyword>
<name>A0A9N9L981_9HELO</name>
<evidence type="ECO:0000256" key="1">
    <source>
        <dbReference type="SAM" id="Coils"/>
    </source>
</evidence>
<gene>
    <name evidence="2" type="ORF">HYFRA_00013046</name>
</gene>
<feature type="coiled-coil region" evidence="1">
    <location>
        <begin position="62"/>
        <end position="120"/>
    </location>
</feature>
<dbReference type="AlphaFoldDB" id="A0A9N9L981"/>
<sequence length="243" mass="26959">MLLVGTKTALEIRELELERLDAIAELLEDTDGFPLDKDDDDDDDGEIVLLETELNPSTLPELDTLAELLLDVEAELDRLEVNILELEVGTSELEDPTLLIADEEDEIVKLELEALDEELDRSLLLDELDALIEEDEDSEAVALDVGILDEELLALDEPEIAEEDDDNVALEVDSWDELGELIAVEGIVGLLNEDDKTLVLELVGDVAVDDELDVTGFNELDEDVVGNFEFELRTDDDELLDGN</sequence>
<accession>A0A9N9L981</accession>
<dbReference type="Proteomes" id="UP000696280">
    <property type="component" value="Unassembled WGS sequence"/>
</dbReference>
<dbReference type="OrthoDB" id="10571092at2759"/>
<reference evidence="2" key="1">
    <citation type="submission" date="2021-07" db="EMBL/GenBank/DDBJ databases">
        <authorList>
            <person name="Durling M."/>
        </authorList>
    </citation>
    <scope>NUCLEOTIDE SEQUENCE</scope>
</reference>
<dbReference type="EMBL" id="CAJVRL010000091">
    <property type="protein sequence ID" value="CAG8959277.1"/>
    <property type="molecule type" value="Genomic_DNA"/>
</dbReference>